<comment type="caution">
    <text evidence="3">The sequence shown here is derived from an EMBL/GenBank/DDBJ whole genome shotgun (WGS) entry which is preliminary data.</text>
</comment>
<evidence type="ECO:0000256" key="1">
    <source>
        <dbReference type="ARBA" id="ARBA00022917"/>
    </source>
</evidence>
<dbReference type="InterPro" id="IPR050132">
    <property type="entry name" value="Gln/Glu-tRNA_Ligase"/>
</dbReference>
<dbReference type="OrthoDB" id="10250478at2759"/>
<sequence>MDWGNANVETITKDQGTVTAITGNLHLEGSVKTTKLKLTWLPDSCELVNLTLIEFGDLFKEGFDYPPFGVNECTRKEVLAFGDSNMKHLKRGDVVQLQRKGYFICDVPYDTVLRCFID</sequence>
<dbReference type="GO" id="GO:0004818">
    <property type="term" value="F:glutamate-tRNA ligase activity"/>
    <property type="evidence" value="ECO:0007669"/>
    <property type="project" value="TreeGrafter"/>
</dbReference>
<reference evidence="3" key="1">
    <citation type="submission" date="2019-07" db="EMBL/GenBank/DDBJ databases">
        <authorList>
            <person name="Dittberner H."/>
        </authorList>
    </citation>
    <scope>NUCLEOTIDE SEQUENCE [LARGE SCALE GENOMIC DNA]</scope>
</reference>
<dbReference type="Proteomes" id="UP000489600">
    <property type="component" value="Unassembled WGS sequence"/>
</dbReference>
<organism evidence="3 4">
    <name type="scientific">Arabis nemorensis</name>
    <dbReference type="NCBI Taxonomy" id="586526"/>
    <lineage>
        <taxon>Eukaryota</taxon>
        <taxon>Viridiplantae</taxon>
        <taxon>Streptophyta</taxon>
        <taxon>Embryophyta</taxon>
        <taxon>Tracheophyta</taxon>
        <taxon>Spermatophyta</taxon>
        <taxon>Magnoliopsida</taxon>
        <taxon>eudicotyledons</taxon>
        <taxon>Gunneridae</taxon>
        <taxon>Pentapetalae</taxon>
        <taxon>rosids</taxon>
        <taxon>malvids</taxon>
        <taxon>Brassicales</taxon>
        <taxon>Brassicaceae</taxon>
        <taxon>Arabideae</taxon>
        <taxon>Arabis</taxon>
    </lineage>
</organism>
<proteinExistence type="predicted"/>
<dbReference type="AlphaFoldDB" id="A0A565BMD0"/>
<dbReference type="GO" id="GO:0006424">
    <property type="term" value="P:glutamyl-tRNA aminoacylation"/>
    <property type="evidence" value="ECO:0007669"/>
    <property type="project" value="TreeGrafter"/>
</dbReference>
<dbReference type="GO" id="GO:0005829">
    <property type="term" value="C:cytosol"/>
    <property type="evidence" value="ECO:0007669"/>
    <property type="project" value="TreeGrafter"/>
</dbReference>
<evidence type="ECO:0000259" key="2">
    <source>
        <dbReference type="Pfam" id="PF20974"/>
    </source>
</evidence>
<dbReference type="InterPro" id="IPR049437">
    <property type="entry name" value="tRNA-synt_1c_C2"/>
</dbReference>
<dbReference type="EMBL" id="CABITT030000004">
    <property type="protein sequence ID" value="VVB02736.1"/>
    <property type="molecule type" value="Genomic_DNA"/>
</dbReference>
<evidence type="ECO:0000313" key="4">
    <source>
        <dbReference type="Proteomes" id="UP000489600"/>
    </source>
</evidence>
<dbReference type="InterPro" id="IPR011035">
    <property type="entry name" value="Ribosomal_bL25/Gln-tRNA_synth"/>
</dbReference>
<dbReference type="Pfam" id="PF20974">
    <property type="entry name" value="tRNA-synt_1c_C2"/>
    <property type="match status" value="1"/>
</dbReference>
<protein>
    <recommendedName>
        <fullName evidence="2">tRNA synthetases class I (E and Q) anti-codon binding domain-containing protein</fullName>
    </recommendedName>
</protein>
<keyword evidence="4" id="KW-1185">Reference proteome</keyword>
<accession>A0A565BMD0</accession>
<dbReference type="PANTHER" id="PTHR43097:SF5">
    <property type="entry name" value="GLUTAMATE--TRNA LIGASE"/>
    <property type="match status" value="1"/>
</dbReference>
<dbReference type="PANTHER" id="PTHR43097">
    <property type="entry name" value="GLUTAMINE-TRNA LIGASE"/>
    <property type="match status" value="1"/>
</dbReference>
<feature type="domain" description="tRNA synthetases class I (E and Q) anti-codon binding" evidence="2">
    <location>
        <begin position="37"/>
        <end position="106"/>
    </location>
</feature>
<keyword evidence="1" id="KW-0648">Protein biosynthesis</keyword>
<dbReference type="GO" id="GO:0017102">
    <property type="term" value="C:methionyl glutamyl tRNA synthetase complex"/>
    <property type="evidence" value="ECO:0007669"/>
    <property type="project" value="TreeGrafter"/>
</dbReference>
<gene>
    <name evidence="3" type="ORF">ANE_LOCUS13180</name>
</gene>
<dbReference type="SUPFAM" id="SSF50715">
    <property type="entry name" value="Ribosomal protein L25-like"/>
    <property type="match status" value="1"/>
</dbReference>
<evidence type="ECO:0000313" key="3">
    <source>
        <dbReference type="EMBL" id="VVB02736.1"/>
    </source>
</evidence>
<name>A0A565BMD0_9BRAS</name>